<reference evidence="1 2" key="1">
    <citation type="journal article" date="2016" name="Mol. Biol. Evol.">
        <title>Comparative Genomics of Early-Diverging Mushroom-Forming Fungi Provides Insights into the Origins of Lignocellulose Decay Capabilities.</title>
        <authorList>
            <person name="Nagy L.G."/>
            <person name="Riley R."/>
            <person name="Tritt A."/>
            <person name="Adam C."/>
            <person name="Daum C."/>
            <person name="Floudas D."/>
            <person name="Sun H."/>
            <person name="Yadav J.S."/>
            <person name="Pangilinan J."/>
            <person name="Larsson K.H."/>
            <person name="Matsuura K."/>
            <person name="Barry K."/>
            <person name="Labutti K."/>
            <person name="Kuo R."/>
            <person name="Ohm R.A."/>
            <person name="Bhattacharya S.S."/>
            <person name="Shirouzu T."/>
            <person name="Yoshinaga Y."/>
            <person name="Martin F.M."/>
            <person name="Grigoriev I.V."/>
            <person name="Hibbett D.S."/>
        </authorList>
    </citation>
    <scope>NUCLEOTIDE SEQUENCE [LARGE SCALE GENOMIC DNA]</scope>
    <source>
        <strain evidence="1 2">HHB14362 ss-1</strain>
    </source>
</reference>
<accession>A0A165Q1L0</accession>
<keyword evidence="2" id="KW-1185">Reference proteome</keyword>
<gene>
    <name evidence="1" type="ORF">NEOLEDRAFT_1150504</name>
</gene>
<organism evidence="1 2">
    <name type="scientific">Neolentinus lepideus HHB14362 ss-1</name>
    <dbReference type="NCBI Taxonomy" id="1314782"/>
    <lineage>
        <taxon>Eukaryota</taxon>
        <taxon>Fungi</taxon>
        <taxon>Dikarya</taxon>
        <taxon>Basidiomycota</taxon>
        <taxon>Agaricomycotina</taxon>
        <taxon>Agaricomycetes</taxon>
        <taxon>Gloeophyllales</taxon>
        <taxon>Gloeophyllaceae</taxon>
        <taxon>Neolentinus</taxon>
    </lineage>
</organism>
<name>A0A165Q1L0_9AGAM</name>
<sequence length="250" mass="28654">MLKLLKTMPLLRSLQLNEVLNNSRLDSIDMLRWNTEYSVSLPHISQLQLGNEPPHCMTILEHISFGPAISITLSLNYTTTIEVYRFSSVLDPVAFAIRTVTTNTSLRTLSISHGLGLYKINLKGWTSDLPNDPPDQIPDPRLCVYFNLVREDVVEPFMDRLWIMLPCLEYLRLYKVYFCKSHRSSGSIGPDFLSTLLGALQSRAANGVKVKRLDIRKAINLAHKDVERLKDTVDELYWDKCASFQDLDYF</sequence>
<evidence type="ECO:0000313" key="2">
    <source>
        <dbReference type="Proteomes" id="UP000076761"/>
    </source>
</evidence>
<dbReference type="EMBL" id="KV425603">
    <property type="protein sequence ID" value="KZT21793.1"/>
    <property type="molecule type" value="Genomic_DNA"/>
</dbReference>
<dbReference type="InParanoid" id="A0A165Q1L0"/>
<dbReference type="Proteomes" id="UP000076761">
    <property type="component" value="Unassembled WGS sequence"/>
</dbReference>
<evidence type="ECO:0008006" key="3">
    <source>
        <dbReference type="Google" id="ProtNLM"/>
    </source>
</evidence>
<proteinExistence type="predicted"/>
<dbReference type="AlphaFoldDB" id="A0A165Q1L0"/>
<evidence type="ECO:0000313" key="1">
    <source>
        <dbReference type="EMBL" id="KZT21793.1"/>
    </source>
</evidence>
<protein>
    <recommendedName>
        <fullName evidence="3">F-box domain-containing protein</fullName>
    </recommendedName>
</protein>